<dbReference type="InterPro" id="IPR002060">
    <property type="entry name" value="Squ/phyt_synthse"/>
</dbReference>
<organism evidence="7 8">
    <name type="scientific">[Candida] anglica</name>
    <dbReference type="NCBI Taxonomy" id="148631"/>
    <lineage>
        <taxon>Eukaryota</taxon>
        <taxon>Fungi</taxon>
        <taxon>Dikarya</taxon>
        <taxon>Ascomycota</taxon>
        <taxon>Saccharomycotina</taxon>
        <taxon>Pichiomycetes</taxon>
        <taxon>Debaryomycetaceae</taxon>
        <taxon>Kurtzmaniella</taxon>
    </lineage>
</organism>
<sequence>MRHFLYKTSTLFINVWFYPHRQTYRSLNLSIMYGRYLIRNTVRKSVGGVAPSVNRPISMSLMSQRFMSDGGYASQLFNARENVNTLLETHDRSSYILAQYVPEPARDAFLAIRAFNLEINKINDGGANTKSVASRASSQLSSTLGVSTIDVKFKFWSDLLGQIFNDPSSDRAVGEPIAILLRDALRQGLNLDITYFHQFLQTRRHFLRSGTSSFQSIDDICSYGEGTYSQLNYLTQGLLLSPSISPSVISLLEHSPDLQSIVGEISAHIGQATSISSMLLGATYYAKTRDQITLPIDLMTKYDISQESLLRLVQGHQSSNEEVEAIQMQLKNVVYDTAVVANDHIITARSKLQRAREQIESVVAENKSDEILQKYSSKWRRGIPDVIFTPFMVAIPTTLYLQRLERCDFDLFHKKLAQKEWRLAWRSYADYYKRTI</sequence>
<keyword evidence="2" id="KW-0999">Mitochondrion inner membrane</keyword>
<comment type="similarity">
    <text evidence="6">Belongs to the NDUFAF6 family.</text>
</comment>
<keyword evidence="5" id="KW-0472">Membrane</keyword>
<dbReference type="EMBL" id="OZ004259">
    <property type="protein sequence ID" value="CAK7918940.1"/>
    <property type="molecule type" value="Genomic_DNA"/>
</dbReference>
<evidence type="ECO:0000313" key="7">
    <source>
        <dbReference type="EMBL" id="CAK7918940.1"/>
    </source>
</evidence>
<proteinExistence type="inferred from homology"/>
<reference evidence="7 8" key="1">
    <citation type="submission" date="2024-01" db="EMBL/GenBank/DDBJ databases">
        <authorList>
            <consortium name="Genoscope - CEA"/>
            <person name="William W."/>
        </authorList>
    </citation>
    <scope>NUCLEOTIDE SEQUENCE [LARGE SCALE GENOMIC DNA]</scope>
    <source>
        <strain evidence="7 8">29B2s-10</strain>
    </source>
</reference>
<accession>A0ABP0EID3</accession>
<dbReference type="InterPro" id="IPR008949">
    <property type="entry name" value="Isoprenoid_synthase_dom_sf"/>
</dbReference>
<evidence type="ECO:0000256" key="3">
    <source>
        <dbReference type="ARBA" id="ARBA00022946"/>
    </source>
</evidence>
<evidence type="ECO:0000256" key="2">
    <source>
        <dbReference type="ARBA" id="ARBA00022792"/>
    </source>
</evidence>
<evidence type="ECO:0000256" key="1">
    <source>
        <dbReference type="ARBA" id="ARBA00004273"/>
    </source>
</evidence>
<name>A0ABP0EID3_9ASCO</name>
<evidence type="ECO:0000256" key="6">
    <source>
        <dbReference type="ARBA" id="ARBA00038273"/>
    </source>
</evidence>
<evidence type="ECO:0000256" key="4">
    <source>
        <dbReference type="ARBA" id="ARBA00023128"/>
    </source>
</evidence>
<dbReference type="PANTHER" id="PTHR21181">
    <property type="match status" value="1"/>
</dbReference>
<dbReference type="Gene3D" id="1.10.600.10">
    <property type="entry name" value="Farnesyl Diphosphate Synthase"/>
    <property type="match status" value="1"/>
</dbReference>
<keyword evidence="8" id="KW-1185">Reference proteome</keyword>
<evidence type="ECO:0008006" key="9">
    <source>
        <dbReference type="Google" id="ProtNLM"/>
    </source>
</evidence>
<dbReference type="Proteomes" id="UP001497600">
    <property type="component" value="Chromosome G"/>
</dbReference>
<dbReference type="PANTHER" id="PTHR21181:SF13">
    <property type="entry name" value="NADH DEHYDROGENASE (UBIQUINONE) COMPLEX I, ASSEMBLY FACTOR 6"/>
    <property type="match status" value="1"/>
</dbReference>
<evidence type="ECO:0000256" key="5">
    <source>
        <dbReference type="ARBA" id="ARBA00023136"/>
    </source>
</evidence>
<dbReference type="SUPFAM" id="SSF48576">
    <property type="entry name" value="Terpenoid synthases"/>
    <property type="match status" value="1"/>
</dbReference>
<keyword evidence="4" id="KW-0496">Mitochondrion</keyword>
<keyword evidence="3" id="KW-0809">Transit peptide</keyword>
<dbReference type="Pfam" id="PF00494">
    <property type="entry name" value="SQS_PSY"/>
    <property type="match status" value="1"/>
</dbReference>
<protein>
    <recommendedName>
        <fullName evidence="9">NADH dehydrogenase (Ubiquinone) complex I, assembly factor 6</fullName>
    </recommendedName>
</protein>
<gene>
    <name evidence="7" type="ORF">CAAN4_G15588</name>
</gene>
<comment type="subcellular location">
    <subcellularLocation>
        <location evidence="1">Mitochondrion inner membrane</location>
    </subcellularLocation>
</comment>
<evidence type="ECO:0000313" key="8">
    <source>
        <dbReference type="Proteomes" id="UP001497600"/>
    </source>
</evidence>